<dbReference type="Proteomes" id="UP000481109">
    <property type="component" value="Unassembled WGS sequence"/>
</dbReference>
<gene>
    <name evidence="2" type="ORF">G6045_11415</name>
</gene>
<feature type="transmembrane region" description="Helical" evidence="1">
    <location>
        <begin position="288"/>
        <end position="310"/>
    </location>
</feature>
<sequence>MQEKDGQFVLPVDGQSAQLAIGRAQALLRAGEFKAARTQAQDGLDAFGPYPGLYLVLGRAHAGEDEDDHDKQAERAFRMGLVTFPDDLDLLAAYAEFGLAGDALDEPGRVSRGRAAAARVEELAPDSPQARELYRAGETGTKWPEPATVQRYDARSALSGGVDVRTAAEHAEQAAAAWPYDRRLAVRAETLVGLARPSALLARIVVRTPYTYALLAALLGAAIALGAPALHLPAPLAYSAVLVLLPALQQQYLLRRARVRARARLPVDYREPAPGAPDVPSATRRERWIGAVAVLVAFGSVTGSVGWYAARAAEYPRYEASVPESFLGLPLHTGDEVSAAMEERVAGTPLPPGARSFSGVYSSKEKGVAFLLFGATGDLHSEDPAELITAMRSGFSALGEPEDFWKADPGSLGGRMECMRYRLDQRPLSLCIWIDKGSLGIVATPAVADHVSLPHLTRELREATLHPTDRGTA</sequence>
<feature type="transmembrane region" description="Helical" evidence="1">
    <location>
        <begin position="210"/>
        <end position="230"/>
    </location>
</feature>
<keyword evidence="3" id="KW-1185">Reference proteome</keyword>
<dbReference type="RefSeq" id="WP_165331772.1">
    <property type="nucleotide sequence ID" value="NZ_JAAKZW010000031.1"/>
</dbReference>
<organism evidence="2 3">
    <name type="scientific">Streptomyces mesophilus</name>
    <dbReference type="NCBI Taxonomy" id="1775132"/>
    <lineage>
        <taxon>Bacteria</taxon>
        <taxon>Bacillati</taxon>
        <taxon>Actinomycetota</taxon>
        <taxon>Actinomycetes</taxon>
        <taxon>Kitasatosporales</taxon>
        <taxon>Streptomycetaceae</taxon>
        <taxon>Streptomyces</taxon>
    </lineage>
</organism>
<evidence type="ECO:0000313" key="2">
    <source>
        <dbReference type="EMBL" id="NGO76267.1"/>
    </source>
</evidence>
<proteinExistence type="predicted"/>
<reference evidence="2 3" key="1">
    <citation type="submission" date="2020-02" db="EMBL/GenBank/DDBJ databases">
        <title>Whole-genome analyses of novel actinobacteria.</title>
        <authorList>
            <person name="Sahin N."/>
            <person name="Tokatli A."/>
        </authorList>
    </citation>
    <scope>NUCLEOTIDE SEQUENCE [LARGE SCALE GENOMIC DNA]</scope>
    <source>
        <strain evidence="2 3">YC504</strain>
    </source>
</reference>
<evidence type="ECO:0000313" key="3">
    <source>
        <dbReference type="Proteomes" id="UP000481109"/>
    </source>
</evidence>
<keyword evidence="1" id="KW-0472">Membrane</keyword>
<name>A0A6G4XHF6_9ACTN</name>
<keyword evidence="1" id="KW-1133">Transmembrane helix</keyword>
<feature type="transmembrane region" description="Helical" evidence="1">
    <location>
        <begin position="236"/>
        <end position="254"/>
    </location>
</feature>
<dbReference type="AlphaFoldDB" id="A0A6G4XHF6"/>
<dbReference type="EMBL" id="JAAKZW010000031">
    <property type="protein sequence ID" value="NGO76267.1"/>
    <property type="molecule type" value="Genomic_DNA"/>
</dbReference>
<accession>A0A6G4XHF6</accession>
<protein>
    <recommendedName>
        <fullName evidence="4">Tetratricopeptide repeat protein</fullName>
    </recommendedName>
</protein>
<keyword evidence="1" id="KW-0812">Transmembrane</keyword>
<evidence type="ECO:0000256" key="1">
    <source>
        <dbReference type="SAM" id="Phobius"/>
    </source>
</evidence>
<comment type="caution">
    <text evidence="2">The sequence shown here is derived from an EMBL/GenBank/DDBJ whole genome shotgun (WGS) entry which is preliminary data.</text>
</comment>
<evidence type="ECO:0008006" key="4">
    <source>
        <dbReference type="Google" id="ProtNLM"/>
    </source>
</evidence>